<dbReference type="OrthoDB" id="2190529at2759"/>
<dbReference type="InterPro" id="IPR044244">
    <property type="entry name" value="TTC27/Emw1"/>
</dbReference>
<dbReference type="SUPFAM" id="SSF48452">
    <property type="entry name" value="TPR-like"/>
    <property type="match status" value="1"/>
</dbReference>
<dbReference type="VEuPathDB" id="MicrosporidiaDB:AAJ76_800017153"/>
<evidence type="ECO:0000256" key="2">
    <source>
        <dbReference type="ARBA" id="ARBA00022803"/>
    </source>
</evidence>
<sequence length="478" mass="57221">MEDNFLDLIHKNLYCINTVKISNDIKTGLFYDNLYNSIEYKYLKNLCSETPASFETDGVESIFTKICMMFSYNDYSYLKDNILIEHELKGVIPRNDSNPVLFVQLKDVESKEGYLYKTKKYTFDFKINKLNIDEQLKLIFNMIRIYKIETNLYLRNLKVNAYLDRLFFSENDKHPLISRIVRYYYSLVNDDYSILEKVSEKSYIFSLHDLLKFPLVFRRDIELQLGFLYSKYACYEKAFKIFSVYSIHQEAIDCLISLHRKEEAIEKIKEELKKLEGKKEYNNIVLYSNYCIKLGWITNDVGWFDVGHKVYGSFEPLEQKARFYYKLKKYIEAKNTYKKVLQIVPNNEKILFAFASVKIILKEYNECIDIFKRLIEIDKRNPDYHRNLALCHYFIDNLNISMNLLKQNAIKDLKSMEMYFKLVLKNKDKNEILWCISKIDDIKFINFSVDYLLNEQILTKKEVLQAIKKNPRLEKLEI</sequence>
<comment type="caution">
    <text evidence="4">The sequence shown here is derived from an EMBL/GenBank/DDBJ whole genome shotgun (WGS) entry which is preliminary data.</text>
</comment>
<evidence type="ECO:0000256" key="1">
    <source>
        <dbReference type="ARBA" id="ARBA00022737"/>
    </source>
</evidence>
<dbReference type="VEuPathDB" id="MicrosporidiaDB:G9O61_00g012200"/>
<evidence type="ECO:0000313" key="5">
    <source>
        <dbReference type="Proteomes" id="UP000034350"/>
    </source>
</evidence>
<accession>A0A0F9YU17</accession>
<keyword evidence="5" id="KW-1185">Reference proteome</keyword>
<dbReference type="Proteomes" id="UP000034350">
    <property type="component" value="Unassembled WGS sequence"/>
</dbReference>
<dbReference type="Pfam" id="PF14559">
    <property type="entry name" value="TPR_19"/>
    <property type="match status" value="1"/>
</dbReference>
<gene>
    <name evidence="4" type="ORF">AAJ76_800017153</name>
</gene>
<proteinExistence type="predicted"/>
<dbReference type="PANTHER" id="PTHR16193:SF0">
    <property type="entry name" value="TETRATRICOPEPTIDE REPEAT PROTEIN 27"/>
    <property type="match status" value="1"/>
</dbReference>
<name>A0A0F9YU17_9MICR</name>
<dbReference type="RefSeq" id="XP_024331714.1">
    <property type="nucleotide sequence ID" value="XM_024476439.1"/>
</dbReference>
<dbReference type="VEuPathDB" id="MicrosporidiaDB:NCER_100454"/>
<dbReference type="GeneID" id="36321392"/>
<dbReference type="PROSITE" id="PS50005">
    <property type="entry name" value="TPR"/>
    <property type="match status" value="1"/>
</dbReference>
<dbReference type="PANTHER" id="PTHR16193">
    <property type="entry name" value="TETRATRICOPEPTIDE REPEAT PROTEIN 27"/>
    <property type="match status" value="1"/>
</dbReference>
<organism evidence="4 5">
    <name type="scientific">Vairimorpha ceranae</name>
    <dbReference type="NCBI Taxonomy" id="40302"/>
    <lineage>
        <taxon>Eukaryota</taxon>
        <taxon>Fungi</taxon>
        <taxon>Fungi incertae sedis</taxon>
        <taxon>Microsporidia</taxon>
        <taxon>Nosematidae</taxon>
        <taxon>Vairimorpha</taxon>
    </lineage>
</organism>
<evidence type="ECO:0000256" key="3">
    <source>
        <dbReference type="PROSITE-ProRule" id="PRU00339"/>
    </source>
</evidence>
<dbReference type="AlphaFoldDB" id="A0A0F9YU17"/>
<protein>
    <submittedName>
        <fullName evidence="4">Tetratricopeptide repeat protein 27</fullName>
    </submittedName>
</protein>
<dbReference type="InterPro" id="IPR019734">
    <property type="entry name" value="TPR_rpt"/>
</dbReference>
<dbReference type="Gene3D" id="1.25.40.10">
    <property type="entry name" value="Tetratricopeptide repeat domain"/>
    <property type="match status" value="1"/>
</dbReference>
<keyword evidence="1" id="KW-0677">Repeat</keyword>
<dbReference type="SMART" id="SM00028">
    <property type="entry name" value="TPR"/>
    <property type="match status" value="2"/>
</dbReference>
<dbReference type="OMA" id="YSNYCIK"/>
<dbReference type="EMBL" id="JPQZ01000008">
    <property type="protein sequence ID" value="KKO75972.1"/>
    <property type="molecule type" value="Genomic_DNA"/>
</dbReference>
<feature type="repeat" description="TPR" evidence="3">
    <location>
        <begin position="314"/>
        <end position="347"/>
    </location>
</feature>
<evidence type="ECO:0000313" key="4">
    <source>
        <dbReference type="EMBL" id="KKO75972.1"/>
    </source>
</evidence>
<dbReference type="InterPro" id="IPR011990">
    <property type="entry name" value="TPR-like_helical_dom_sf"/>
</dbReference>
<reference evidence="4 5" key="1">
    <citation type="journal article" date="2015" name="Environ. Microbiol.">
        <title>Genome analyses suggest the presence of polyploidy and recent human-driven expansions in eight global populations of the honeybee pathogen Nosema ceranae.</title>
        <authorList>
            <person name="Pelin A."/>
            <person name="Selman M."/>
            <person name="Aris-Brosou S."/>
            <person name="Farinelli L."/>
            <person name="Corradi N."/>
        </authorList>
    </citation>
    <scope>NUCLEOTIDE SEQUENCE [LARGE SCALE GENOMIC DNA]</scope>
    <source>
        <strain evidence="4 5">PA08 1199</strain>
    </source>
</reference>
<keyword evidence="2 3" id="KW-0802">TPR repeat</keyword>